<dbReference type="InterPro" id="IPR036388">
    <property type="entry name" value="WH-like_DNA-bd_sf"/>
</dbReference>
<feature type="compositionally biased region" description="Basic and acidic residues" evidence="7">
    <location>
        <begin position="109"/>
        <end position="130"/>
    </location>
</feature>
<evidence type="ECO:0000256" key="5">
    <source>
        <dbReference type="ARBA" id="ARBA00023274"/>
    </source>
</evidence>
<feature type="compositionally biased region" description="Low complexity" evidence="7">
    <location>
        <begin position="690"/>
        <end position="702"/>
    </location>
</feature>
<sequence length="791" mass="87503">MIIPKKNRHEICKYLFQEGVLYAKKDYNLAKHPEIDVPNLQVIKLMQSFKSREYVRETFAWQYYYWYLTNDGIEYLRTFLNLPSEIVPATLKKSVRPPTRPFGSGPPGDRPRGPPRFEGDRPRFGDRDGYRGGPRAGPPGDIGDKSGAPPEFQPSFRMYDRDYVWYCKVLGRPVKRGNSCHMMMTQGKGKQHMMMEQGKGKQHGGGYKVAAMEWQCVYRVAQQQGQVDGPSPKKVAAADQDSAVVVEAMDKGHHLHLLSSSMVPAFSSLFKWRQEEPTSSLANNPFPVEENEAAAASKLEGRSEAPVPKSKGEMVNVRSDSPTCRRIVLAFLDFLQSVELAPGVDSEAIDVVRDCLEDVFKLDSSSCEKICPGLLLDLFTSEEIGQHQLRSYLDSAAAEDTSHAKLCSPEAEDSETLEASKGEGSAGGLHGIVVDSAIQVVLQYLEFFNVAGAVSRDELFGRFYAGLDKINFFTSSPGGLEDPNRIAKATQLFDEAWIEMGSSQRQVMNLSNFAEIFKSKGNDCIRMKLYSEAIELYTCAIAICEKAVYYSNRAAAYTNIKKYSEAIEDCIKSIEIDPNYSKAYSRLGSAYFAQGNYRDALEKGYLRALELDPNNNTIRENIQVTEKKLMEQQAETDQNRRSYHGQGSNTRSAGSTNNSFPFASFPMGAPTPEFVANIFRSMAPGHGQDSSSQASMPANSSPLFTSFPMNSSVPADFANIHVNMDSDTRENSGNLGESSEPEVRIDANASLNFGGGLEQVSDALRSVVGMLSSQFAPHADTPGEQTHGSHQ</sequence>
<dbReference type="FunFam" id="1.10.10.10:FF:000025">
    <property type="entry name" value="40S ribosomal protein S10"/>
    <property type="match status" value="1"/>
</dbReference>
<evidence type="ECO:0000256" key="6">
    <source>
        <dbReference type="PROSITE-ProRule" id="PRU00339"/>
    </source>
</evidence>
<dbReference type="PROSITE" id="PS50005">
    <property type="entry name" value="TPR"/>
    <property type="match status" value="2"/>
</dbReference>
<dbReference type="PANTHER" id="PTHR12146">
    <property type="entry name" value="40S RIBOSOMAL PROTEIN S10"/>
    <property type="match status" value="1"/>
</dbReference>
<evidence type="ECO:0000313" key="9">
    <source>
        <dbReference type="EMBL" id="URE36348.1"/>
    </source>
</evidence>
<feature type="domain" description="Plectin/eS10 N-terminal" evidence="8">
    <location>
        <begin position="3"/>
        <end position="94"/>
    </location>
</feature>
<feature type="region of interest" description="Disordered" evidence="7">
    <location>
        <begin position="630"/>
        <end position="664"/>
    </location>
</feature>
<dbReference type="SUPFAM" id="SSF48452">
    <property type="entry name" value="TPR-like"/>
    <property type="match status" value="1"/>
</dbReference>
<feature type="region of interest" description="Disordered" evidence="7">
    <location>
        <begin position="404"/>
        <end position="424"/>
    </location>
</feature>
<dbReference type="OrthoDB" id="2423701at2759"/>
<name>A0A9E7HVK0_9LILI</name>
<keyword evidence="6" id="KW-0802">TPR repeat</keyword>
<dbReference type="SMART" id="SM00028">
    <property type="entry name" value="TPR"/>
    <property type="match status" value="3"/>
</dbReference>
<dbReference type="Gene3D" id="1.25.40.10">
    <property type="entry name" value="Tetratricopeptide repeat domain"/>
    <property type="match status" value="1"/>
</dbReference>
<evidence type="ECO:0000256" key="4">
    <source>
        <dbReference type="ARBA" id="ARBA00022980"/>
    </source>
</evidence>
<feature type="compositionally biased region" description="Polar residues" evidence="7">
    <location>
        <begin position="645"/>
        <end position="661"/>
    </location>
</feature>
<evidence type="ECO:0000259" key="8">
    <source>
        <dbReference type="Pfam" id="PF03501"/>
    </source>
</evidence>
<dbReference type="AlphaFoldDB" id="A0A9E7HVK0"/>
<evidence type="ECO:0000256" key="2">
    <source>
        <dbReference type="ARBA" id="ARBA00007278"/>
    </source>
</evidence>
<dbReference type="InterPro" id="IPR011990">
    <property type="entry name" value="TPR-like_helical_dom_sf"/>
</dbReference>
<keyword evidence="3" id="KW-0963">Cytoplasm</keyword>
<feature type="repeat" description="TPR" evidence="6">
    <location>
        <begin position="581"/>
        <end position="615"/>
    </location>
</feature>
<dbReference type="InterPro" id="IPR005326">
    <property type="entry name" value="Plectin_eS10_N"/>
</dbReference>
<dbReference type="GO" id="GO:0022627">
    <property type="term" value="C:cytosolic small ribosomal subunit"/>
    <property type="evidence" value="ECO:0007669"/>
    <property type="project" value="TreeGrafter"/>
</dbReference>
<dbReference type="InterPro" id="IPR037447">
    <property type="entry name" value="Ribosomal_eS10"/>
</dbReference>
<comment type="similarity">
    <text evidence="2">Belongs to the eukaryotic ribosomal protein eS10 family.</text>
</comment>
<dbReference type="PANTHER" id="PTHR12146:SF0">
    <property type="entry name" value="RIBOSOMAL PROTEIN S10"/>
    <property type="match status" value="1"/>
</dbReference>
<evidence type="ECO:0000256" key="7">
    <source>
        <dbReference type="SAM" id="MobiDB-lite"/>
    </source>
</evidence>
<comment type="subcellular location">
    <subcellularLocation>
        <location evidence="1">Cytoplasm</location>
    </subcellularLocation>
</comment>
<dbReference type="GO" id="GO:0003735">
    <property type="term" value="F:structural constituent of ribosome"/>
    <property type="evidence" value="ECO:0007669"/>
    <property type="project" value="TreeGrafter"/>
</dbReference>
<dbReference type="InterPro" id="IPR019734">
    <property type="entry name" value="TPR_rpt"/>
</dbReference>
<gene>
    <name evidence="9" type="ORF">MUK42_17456</name>
</gene>
<dbReference type="Pfam" id="PF03501">
    <property type="entry name" value="S10_plectin"/>
    <property type="match status" value="1"/>
</dbReference>
<protein>
    <submittedName>
        <fullName evidence="9">40S ribosomal protein S10</fullName>
    </submittedName>
</protein>
<evidence type="ECO:0000256" key="3">
    <source>
        <dbReference type="ARBA" id="ARBA00022490"/>
    </source>
</evidence>
<dbReference type="FunFam" id="1.25.40.10:FF:000330">
    <property type="entry name" value="Tetratricopeptide repeat (TPR)-like superfamily protein"/>
    <property type="match status" value="1"/>
</dbReference>
<reference evidence="9" key="1">
    <citation type="submission" date="2022-05" db="EMBL/GenBank/DDBJ databases">
        <title>The Musa troglodytarum L. genome provides insights into the mechanism of non-climacteric behaviour and enrichment of carotenoids.</title>
        <authorList>
            <person name="Wang J."/>
        </authorList>
    </citation>
    <scope>NUCLEOTIDE SEQUENCE</scope>
    <source>
        <tissue evidence="9">Leaf</tissue>
    </source>
</reference>
<feature type="region of interest" description="Disordered" evidence="7">
    <location>
        <begin position="682"/>
        <end position="702"/>
    </location>
</feature>
<dbReference type="Gene3D" id="1.10.10.10">
    <property type="entry name" value="Winged helix-like DNA-binding domain superfamily/Winged helix DNA-binding domain"/>
    <property type="match status" value="1"/>
</dbReference>
<evidence type="ECO:0000256" key="1">
    <source>
        <dbReference type="ARBA" id="ARBA00004496"/>
    </source>
</evidence>
<proteinExistence type="inferred from homology"/>
<keyword evidence="4 9" id="KW-0689">Ribosomal protein</keyword>
<keyword evidence="5" id="KW-0687">Ribonucleoprotein</keyword>
<dbReference type="GO" id="GO:0003723">
    <property type="term" value="F:RNA binding"/>
    <property type="evidence" value="ECO:0007669"/>
    <property type="project" value="TreeGrafter"/>
</dbReference>
<dbReference type="Pfam" id="PF00515">
    <property type="entry name" value="TPR_1"/>
    <property type="match status" value="1"/>
</dbReference>
<evidence type="ECO:0000313" key="10">
    <source>
        <dbReference type="Proteomes" id="UP001055439"/>
    </source>
</evidence>
<feature type="repeat" description="TPR" evidence="6">
    <location>
        <begin position="547"/>
        <end position="580"/>
    </location>
</feature>
<dbReference type="EMBL" id="CP097510">
    <property type="protein sequence ID" value="URE36348.1"/>
    <property type="molecule type" value="Genomic_DNA"/>
</dbReference>
<keyword evidence="10" id="KW-1185">Reference proteome</keyword>
<feature type="region of interest" description="Disordered" evidence="7">
    <location>
        <begin position="93"/>
        <end position="151"/>
    </location>
</feature>
<accession>A0A9E7HVK0</accession>
<dbReference type="Proteomes" id="UP001055439">
    <property type="component" value="Chromosome 8"/>
</dbReference>
<organism evidence="9 10">
    <name type="scientific">Musa troglodytarum</name>
    <name type="common">fe'i banana</name>
    <dbReference type="NCBI Taxonomy" id="320322"/>
    <lineage>
        <taxon>Eukaryota</taxon>
        <taxon>Viridiplantae</taxon>
        <taxon>Streptophyta</taxon>
        <taxon>Embryophyta</taxon>
        <taxon>Tracheophyta</taxon>
        <taxon>Spermatophyta</taxon>
        <taxon>Magnoliopsida</taxon>
        <taxon>Liliopsida</taxon>
        <taxon>Zingiberales</taxon>
        <taxon>Musaceae</taxon>
        <taxon>Musa</taxon>
    </lineage>
</organism>